<dbReference type="AlphaFoldDB" id="A3BFK2"/>
<reference evidence="1" key="2">
    <citation type="submission" date="2008-12" db="EMBL/GenBank/DDBJ databases">
        <title>Improved gene annotation of the rice (Oryza sativa) genomes.</title>
        <authorList>
            <person name="Wang J."/>
            <person name="Li R."/>
            <person name="Fan W."/>
            <person name="Huang Q."/>
            <person name="Zhang J."/>
            <person name="Zhou Y."/>
            <person name="Hu Y."/>
            <person name="Zi S."/>
            <person name="Li J."/>
            <person name="Ni P."/>
            <person name="Zheng H."/>
            <person name="Zhang Y."/>
            <person name="Zhao M."/>
            <person name="Hao Q."/>
            <person name="McDermott J."/>
            <person name="Samudrala R."/>
            <person name="Kristiansen K."/>
            <person name="Wong G.K.-S."/>
        </authorList>
    </citation>
    <scope>NUCLEOTIDE SEQUENCE</scope>
</reference>
<evidence type="ECO:0000313" key="1">
    <source>
        <dbReference type="EMBL" id="EAZ38341.1"/>
    </source>
</evidence>
<sequence>MLCLTSSSSSAPAPLLPSLADRPSPGIAGGGGNVRLSVVSSPRRSWPGKVLSVVLAAAGPAGIVGRRRPLGCWVARCVLAGSEDGFRVLGESSVRLIAGLTAMNVLGHHAMPLLEASSQEHLQ</sequence>
<accession>A3BFK2</accession>
<gene>
    <name evidence="1" type="ORF">OsJ_22716</name>
</gene>
<dbReference type="Proteomes" id="UP000007752">
    <property type="component" value="Chromosome 6"/>
</dbReference>
<reference evidence="1" key="1">
    <citation type="journal article" date="2005" name="PLoS Biol.">
        <title>The genomes of Oryza sativa: a history of duplications.</title>
        <authorList>
            <person name="Yu J."/>
            <person name="Wang J."/>
            <person name="Lin W."/>
            <person name="Li S."/>
            <person name="Li H."/>
            <person name="Zhou J."/>
            <person name="Ni P."/>
            <person name="Dong W."/>
            <person name="Hu S."/>
            <person name="Zeng C."/>
            <person name="Zhang J."/>
            <person name="Zhang Y."/>
            <person name="Li R."/>
            <person name="Xu Z."/>
            <person name="Li S."/>
            <person name="Li X."/>
            <person name="Zheng H."/>
            <person name="Cong L."/>
            <person name="Lin L."/>
            <person name="Yin J."/>
            <person name="Geng J."/>
            <person name="Li G."/>
            <person name="Shi J."/>
            <person name="Liu J."/>
            <person name="Lv H."/>
            <person name="Li J."/>
            <person name="Wang J."/>
            <person name="Deng Y."/>
            <person name="Ran L."/>
            <person name="Shi X."/>
            <person name="Wang X."/>
            <person name="Wu Q."/>
            <person name="Li C."/>
            <person name="Ren X."/>
            <person name="Wang J."/>
            <person name="Wang X."/>
            <person name="Li D."/>
            <person name="Liu D."/>
            <person name="Zhang X."/>
            <person name="Ji Z."/>
            <person name="Zhao W."/>
            <person name="Sun Y."/>
            <person name="Zhang Z."/>
            <person name="Bao J."/>
            <person name="Han Y."/>
            <person name="Dong L."/>
            <person name="Ji J."/>
            <person name="Chen P."/>
            <person name="Wu S."/>
            <person name="Liu J."/>
            <person name="Xiao Y."/>
            <person name="Bu D."/>
            <person name="Tan J."/>
            <person name="Yang L."/>
            <person name="Ye C."/>
            <person name="Zhang J."/>
            <person name="Xu J."/>
            <person name="Zhou Y."/>
            <person name="Yu Y."/>
            <person name="Zhang B."/>
            <person name="Zhuang S."/>
            <person name="Wei H."/>
            <person name="Liu B."/>
            <person name="Lei M."/>
            <person name="Yu H."/>
            <person name="Li Y."/>
            <person name="Xu H."/>
            <person name="Wei S."/>
            <person name="He X."/>
            <person name="Fang L."/>
            <person name="Zhang Z."/>
            <person name="Zhang Y."/>
            <person name="Huang X."/>
            <person name="Su Z."/>
            <person name="Tong W."/>
            <person name="Li J."/>
            <person name="Tong Z."/>
            <person name="Li S."/>
            <person name="Ye J."/>
            <person name="Wang L."/>
            <person name="Fang L."/>
            <person name="Lei T."/>
            <person name="Chen C."/>
            <person name="Chen H."/>
            <person name="Xu Z."/>
            <person name="Li H."/>
            <person name="Huang H."/>
            <person name="Zhang F."/>
            <person name="Xu H."/>
            <person name="Li N."/>
            <person name="Zhao C."/>
            <person name="Li S."/>
            <person name="Dong L."/>
            <person name="Huang Y."/>
            <person name="Li L."/>
            <person name="Xi Y."/>
            <person name="Qi Q."/>
            <person name="Li W."/>
            <person name="Zhang B."/>
            <person name="Hu W."/>
            <person name="Zhang Y."/>
            <person name="Tian X."/>
            <person name="Jiao Y."/>
            <person name="Liang X."/>
            <person name="Jin J."/>
            <person name="Gao L."/>
            <person name="Zheng W."/>
            <person name="Hao B."/>
            <person name="Liu S."/>
            <person name="Wang W."/>
            <person name="Yuan L."/>
            <person name="Cao M."/>
            <person name="McDermott J."/>
            <person name="Samudrala R."/>
            <person name="Wang J."/>
            <person name="Wong G.K."/>
            <person name="Yang H."/>
        </authorList>
    </citation>
    <scope>NUCLEOTIDE SEQUENCE [LARGE SCALE GENOMIC DNA]</scope>
</reference>
<protein>
    <submittedName>
        <fullName evidence="1">Uncharacterized protein</fullName>
    </submittedName>
</protein>
<proteinExistence type="predicted"/>
<name>A3BFK2_ORYSJ</name>
<dbReference type="EMBL" id="CM000143">
    <property type="protein sequence ID" value="EAZ38341.1"/>
    <property type="molecule type" value="Genomic_DNA"/>
</dbReference>
<organism evidence="1">
    <name type="scientific">Oryza sativa subsp. japonica</name>
    <name type="common">Rice</name>
    <dbReference type="NCBI Taxonomy" id="39947"/>
    <lineage>
        <taxon>Eukaryota</taxon>
        <taxon>Viridiplantae</taxon>
        <taxon>Streptophyta</taxon>
        <taxon>Embryophyta</taxon>
        <taxon>Tracheophyta</taxon>
        <taxon>Spermatophyta</taxon>
        <taxon>Magnoliopsida</taxon>
        <taxon>Liliopsida</taxon>
        <taxon>Poales</taxon>
        <taxon>Poaceae</taxon>
        <taxon>BOP clade</taxon>
        <taxon>Oryzoideae</taxon>
        <taxon>Oryzeae</taxon>
        <taxon>Oryzinae</taxon>
        <taxon>Oryza</taxon>
        <taxon>Oryza sativa</taxon>
    </lineage>
</organism>